<dbReference type="EC" id="3.4.17.21" evidence="15"/>
<dbReference type="OrthoDB" id="5841748at2759"/>
<evidence type="ECO:0000256" key="12">
    <source>
        <dbReference type="ARBA" id="ARBA00023136"/>
    </source>
</evidence>
<evidence type="ECO:0000256" key="14">
    <source>
        <dbReference type="ARBA" id="ARBA00052003"/>
    </source>
</evidence>
<evidence type="ECO:0000256" key="8">
    <source>
        <dbReference type="ARBA" id="ARBA00022833"/>
    </source>
</evidence>
<dbReference type="Gene3D" id="1.20.930.40">
    <property type="entry name" value="Transferrin receptor-like, dimerisation domain"/>
    <property type="match status" value="1"/>
</dbReference>
<dbReference type="CDD" id="cd02121">
    <property type="entry name" value="PA_GCPII_like"/>
    <property type="match status" value="1"/>
</dbReference>
<keyword evidence="10" id="KW-1133">Transmembrane helix</keyword>
<evidence type="ECO:0000259" key="18">
    <source>
        <dbReference type="Pfam" id="PF04389"/>
    </source>
</evidence>
<evidence type="ECO:0000256" key="2">
    <source>
        <dbReference type="ARBA" id="ARBA00004648"/>
    </source>
</evidence>
<feature type="domain" description="Transferrin receptor-like dimerisation" evidence="17">
    <location>
        <begin position="573"/>
        <end position="700"/>
    </location>
</feature>
<dbReference type="PANTHER" id="PTHR10404:SF46">
    <property type="entry name" value="VACUOLAR PROTEIN SORTING-ASSOCIATED PROTEIN 70"/>
    <property type="match status" value="1"/>
</dbReference>
<dbReference type="GO" id="GO:0046872">
    <property type="term" value="F:metal ion binding"/>
    <property type="evidence" value="ECO:0007669"/>
    <property type="project" value="UniProtKB-KW"/>
</dbReference>
<feature type="domain" description="Peptidase M28" evidence="18">
    <location>
        <begin position="326"/>
        <end position="512"/>
    </location>
</feature>
<dbReference type="Proteomes" id="UP000238479">
    <property type="component" value="Chromosome 2"/>
</dbReference>
<dbReference type="InterPro" id="IPR007365">
    <property type="entry name" value="TFR-like_dimer_dom"/>
</dbReference>
<dbReference type="FunFam" id="3.40.630.10:FF:000164">
    <property type="entry name" value="Os01g0740650 protein"/>
    <property type="match status" value="1"/>
</dbReference>
<dbReference type="InterPro" id="IPR007484">
    <property type="entry name" value="Peptidase_M28"/>
</dbReference>
<dbReference type="InterPro" id="IPR046450">
    <property type="entry name" value="PA_dom_sf"/>
</dbReference>
<proteinExistence type="inferred from homology"/>
<name>A0A2P6RJZ4_ROSCH</name>
<sequence length="705" mass="77992">MIIKTATAAFLAILTSFTFLLFSPTPKSSYHSLFISDSLSSNTSISRHLHTLTRRPHVAGTPANAAAAAYVLSIFTSSNLLSRITPYHVALTYPISRSLSLTPSPSSPPITFDLQQETYPGDPYADVAAEVLPTFHAFAKSGDVTGHVVYVNYGRVEDYETLKKMGVNVSGTIVLARYGEIYRGSIVQIAYEQGAVGTLVYTDRKDYGGGGGGRWFPEEKWLPPSGVQVGTVYNGIGDPTTPGWASSEECERLSDEEVEKGGDLTLIPSLPISGADGETILRAIGGQVANDDWQGSGDAPTYRVGPGPGVVHLSYAGKQVIEQIENVIGVIEGEEEPDRFVILGNHRDAWTFGAVDPNSGTAALLEIAQRLGKLQEKGWKPRRTIILCNWDAEEYGLIGSTEWVEENRDMLASRAIAYLNVDSAVYAPGFWASATPQLDELLKQATQQVKDPDNSSQTLYQAWIGSSSSPTIGRLGSGESDFAAFVQYIGIPSADMAFGKGYPVYHSMYDDFVWMEKFGDPFFHRHVAVASLWGLIALWLADAEFVPFDYTSYALELQKYMKDLEVEISDKNINLTPLFKSIEELKKAATIINNQRREIEQNEGWPSIWKKDHFKVRELNDRLMMAERAFTDQDGLFGRSWYKHLIYGPSRNDDYGSKSLPGVDEAIEKAKRLNTAESWKFVQHEVWRVARVVRRAAKVINGDLT</sequence>
<evidence type="ECO:0000256" key="13">
    <source>
        <dbReference type="ARBA" id="ARBA00023180"/>
    </source>
</evidence>
<comment type="cofactor">
    <cofactor evidence="1">
        <name>Zn(2+)</name>
        <dbReference type="ChEBI" id="CHEBI:29105"/>
    </cofactor>
</comment>
<dbReference type="Gene3D" id="3.40.630.10">
    <property type="entry name" value="Zn peptidases"/>
    <property type="match status" value="1"/>
</dbReference>
<evidence type="ECO:0000256" key="15">
    <source>
        <dbReference type="ARBA" id="ARBA00066561"/>
    </source>
</evidence>
<dbReference type="InterPro" id="IPR003137">
    <property type="entry name" value="PA_domain"/>
</dbReference>
<comment type="caution">
    <text evidence="19">The sequence shown here is derived from an EMBL/GenBank/DDBJ whole genome shotgun (WGS) entry which is preliminary data.</text>
</comment>
<dbReference type="FunFam" id="3.50.30.30:FF:000008">
    <property type="entry name" value="Glutamate carboxypeptidase 2"/>
    <property type="match status" value="1"/>
</dbReference>
<comment type="similarity">
    <text evidence="3">Belongs to the peptidase M28 family. M28B subfamily.</text>
</comment>
<keyword evidence="12" id="KW-0472">Membrane</keyword>
<dbReference type="SUPFAM" id="SSF53187">
    <property type="entry name" value="Zn-dependent exopeptidases"/>
    <property type="match status" value="1"/>
</dbReference>
<comment type="subcellular location">
    <subcellularLocation>
        <location evidence="2">Endoplasmic reticulum membrane</location>
        <topology evidence="2">Single-pass type II membrane protein</topology>
    </subcellularLocation>
</comment>
<gene>
    <name evidence="19" type="ORF">RchiOBHm_Chr2g0092051</name>
</gene>
<organism evidence="19 20">
    <name type="scientific">Rosa chinensis</name>
    <name type="common">China rose</name>
    <dbReference type="NCBI Taxonomy" id="74649"/>
    <lineage>
        <taxon>Eukaryota</taxon>
        <taxon>Viridiplantae</taxon>
        <taxon>Streptophyta</taxon>
        <taxon>Embryophyta</taxon>
        <taxon>Tracheophyta</taxon>
        <taxon>Spermatophyta</taxon>
        <taxon>Magnoliopsida</taxon>
        <taxon>eudicotyledons</taxon>
        <taxon>Gunneridae</taxon>
        <taxon>Pentapetalae</taxon>
        <taxon>rosids</taxon>
        <taxon>fabids</taxon>
        <taxon>Rosales</taxon>
        <taxon>Rosaceae</taxon>
        <taxon>Rosoideae</taxon>
        <taxon>Rosoideae incertae sedis</taxon>
        <taxon>Rosa</taxon>
    </lineage>
</organism>
<keyword evidence="11" id="KW-0482">Metalloprotease</keyword>
<evidence type="ECO:0000313" key="20">
    <source>
        <dbReference type="Proteomes" id="UP000238479"/>
    </source>
</evidence>
<evidence type="ECO:0000256" key="5">
    <source>
        <dbReference type="ARBA" id="ARBA00022692"/>
    </source>
</evidence>
<dbReference type="Pfam" id="PF02225">
    <property type="entry name" value="PA"/>
    <property type="match status" value="1"/>
</dbReference>
<dbReference type="Gramene" id="PRQ46721">
    <property type="protein sequence ID" value="PRQ46721"/>
    <property type="gene ID" value="RchiOBHm_Chr2g0092051"/>
</dbReference>
<keyword evidence="8" id="KW-0862">Zinc</keyword>
<dbReference type="OMA" id="TEWMEEY"/>
<keyword evidence="4" id="KW-0645">Protease</keyword>
<dbReference type="InterPro" id="IPR039373">
    <property type="entry name" value="Peptidase_M28B"/>
</dbReference>
<evidence type="ECO:0000256" key="10">
    <source>
        <dbReference type="ARBA" id="ARBA00022989"/>
    </source>
</evidence>
<evidence type="ECO:0000256" key="3">
    <source>
        <dbReference type="ARBA" id="ARBA00005634"/>
    </source>
</evidence>
<dbReference type="InterPro" id="IPR036757">
    <property type="entry name" value="TFR-like_dimer_dom_sf"/>
</dbReference>
<dbReference type="Gene3D" id="3.50.30.30">
    <property type="match status" value="1"/>
</dbReference>
<keyword evidence="6" id="KW-0479">Metal-binding</keyword>
<evidence type="ECO:0000313" key="19">
    <source>
        <dbReference type="EMBL" id="PRQ46721.1"/>
    </source>
</evidence>
<dbReference type="Pfam" id="PF04253">
    <property type="entry name" value="TFR_dimer"/>
    <property type="match status" value="1"/>
</dbReference>
<dbReference type="AlphaFoldDB" id="A0A2P6RJZ4"/>
<evidence type="ECO:0000259" key="16">
    <source>
        <dbReference type="Pfam" id="PF02225"/>
    </source>
</evidence>
<accession>A0A2P6RJZ4</accession>
<dbReference type="STRING" id="74649.A0A2P6RJZ4"/>
<dbReference type="GO" id="GO:0006508">
    <property type="term" value="P:proteolysis"/>
    <property type="evidence" value="ECO:0007669"/>
    <property type="project" value="UniProtKB-KW"/>
</dbReference>
<dbReference type="GO" id="GO:0004181">
    <property type="term" value="F:metallocarboxypeptidase activity"/>
    <property type="evidence" value="ECO:0007669"/>
    <property type="project" value="UniProtKB-EC"/>
</dbReference>
<evidence type="ECO:0000259" key="17">
    <source>
        <dbReference type="Pfam" id="PF04253"/>
    </source>
</evidence>
<keyword evidence="5" id="KW-0812">Transmembrane</keyword>
<dbReference type="GO" id="GO:0005789">
    <property type="term" value="C:endoplasmic reticulum membrane"/>
    <property type="evidence" value="ECO:0007669"/>
    <property type="project" value="UniProtKB-SubCell"/>
</dbReference>
<keyword evidence="13" id="KW-0325">Glycoprotein</keyword>
<dbReference type="GO" id="GO:0010075">
    <property type="term" value="P:regulation of meristem growth"/>
    <property type="evidence" value="ECO:0007669"/>
    <property type="project" value="UniProtKB-ARBA"/>
</dbReference>
<reference evidence="19 20" key="1">
    <citation type="journal article" date="2018" name="Nat. Genet.">
        <title>The Rosa genome provides new insights in the design of modern roses.</title>
        <authorList>
            <person name="Bendahmane M."/>
        </authorList>
    </citation>
    <scope>NUCLEOTIDE SEQUENCE [LARGE SCALE GENOMIC DNA]</scope>
    <source>
        <strain evidence="20">cv. Old Blush</strain>
    </source>
</reference>
<dbReference type="Pfam" id="PF04389">
    <property type="entry name" value="Peptidase_M28"/>
    <property type="match status" value="1"/>
</dbReference>
<evidence type="ECO:0000256" key="7">
    <source>
        <dbReference type="ARBA" id="ARBA00022801"/>
    </source>
</evidence>
<evidence type="ECO:0000256" key="9">
    <source>
        <dbReference type="ARBA" id="ARBA00022968"/>
    </source>
</evidence>
<keyword evidence="20" id="KW-1185">Reference proteome</keyword>
<comment type="catalytic activity">
    <reaction evidence="14">
        <text>Release of an unsubstituted, C-terminal glutamyl residue, typically from Ac-Asp-Glu or folylpoly-gamma-glutamates.</text>
        <dbReference type="EC" id="3.4.17.21"/>
    </reaction>
</comment>
<dbReference type="FunFam" id="1.20.930.40:FF:000001">
    <property type="entry name" value="N-acetylated-alpha-linked acidic dipeptidase 2"/>
    <property type="match status" value="1"/>
</dbReference>
<dbReference type="PANTHER" id="PTHR10404">
    <property type="entry name" value="N-ACETYLATED-ALPHA-LINKED ACIDIC DIPEPTIDASE"/>
    <property type="match status" value="1"/>
</dbReference>
<evidence type="ECO:0000256" key="11">
    <source>
        <dbReference type="ARBA" id="ARBA00023049"/>
    </source>
</evidence>
<keyword evidence="7 19" id="KW-0378">Hydrolase</keyword>
<keyword evidence="9" id="KW-0735">Signal-anchor</keyword>
<keyword evidence="19" id="KW-0121">Carboxypeptidase</keyword>
<evidence type="ECO:0000256" key="4">
    <source>
        <dbReference type="ARBA" id="ARBA00022670"/>
    </source>
</evidence>
<protein>
    <recommendedName>
        <fullName evidence="15">glutamate carboxypeptidase II</fullName>
        <ecNumber evidence="15">3.4.17.21</ecNumber>
    </recommendedName>
</protein>
<evidence type="ECO:0000256" key="1">
    <source>
        <dbReference type="ARBA" id="ARBA00001947"/>
    </source>
</evidence>
<dbReference type="SUPFAM" id="SSF52025">
    <property type="entry name" value="PA domain"/>
    <property type="match status" value="1"/>
</dbReference>
<feature type="domain" description="PA" evidence="16">
    <location>
        <begin position="144"/>
        <end position="228"/>
    </location>
</feature>
<evidence type="ECO:0000256" key="6">
    <source>
        <dbReference type="ARBA" id="ARBA00022723"/>
    </source>
</evidence>
<dbReference type="SUPFAM" id="SSF47672">
    <property type="entry name" value="Transferrin receptor-like dimerisation domain"/>
    <property type="match status" value="1"/>
</dbReference>
<dbReference type="EMBL" id="PDCK01000040">
    <property type="protein sequence ID" value="PRQ46721.1"/>
    <property type="molecule type" value="Genomic_DNA"/>
</dbReference>
<dbReference type="CDD" id="cd08022">
    <property type="entry name" value="M28_PSMA_like"/>
    <property type="match status" value="1"/>
</dbReference>